<accession>A0A0A8ZBJ3</accession>
<evidence type="ECO:0000313" key="1">
    <source>
        <dbReference type="EMBL" id="JAD36161.1"/>
    </source>
</evidence>
<name>A0A0A8ZBJ3_ARUDO</name>
<protein>
    <submittedName>
        <fullName evidence="1">Uncharacterized protein</fullName>
    </submittedName>
</protein>
<dbReference type="EMBL" id="GBRH01261734">
    <property type="protein sequence ID" value="JAD36161.1"/>
    <property type="molecule type" value="Transcribed_RNA"/>
</dbReference>
<reference evidence="1" key="2">
    <citation type="journal article" date="2015" name="Data Brief">
        <title>Shoot transcriptome of the giant reed, Arundo donax.</title>
        <authorList>
            <person name="Barrero R.A."/>
            <person name="Guerrero F.D."/>
            <person name="Moolhuijzen P."/>
            <person name="Goolsby J.A."/>
            <person name="Tidwell J."/>
            <person name="Bellgard S.E."/>
            <person name="Bellgard M.I."/>
        </authorList>
    </citation>
    <scope>NUCLEOTIDE SEQUENCE</scope>
    <source>
        <tissue evidence="1">Shoot tissue taken approximately 20 cm above the soil surface</tissue>
    </source>
</reference>
<proteinExistence type="predicted"/>
<dbReference type="AlphaFoldDB" id="A0A0A8ZBJ3"/>
<organism evidence="1">
    <name type="scientific">Arundo donax</name>
    <name type="common">Giant reed</name>
    <name type="synonym">Donax arundinaceus</name>
    <dbReference type="NCBI Taxonomy" id="35708"/>
    <lineage>
        <taxon>Eukaryota</taxon>
        <taxon>Viridiplantae</taxon>
        <taxon>Streptophyta</taxon>
        <taxon>Embryophyta</taxon>
        <taxon>Tracheophyta</taxon>
        <taxon>Spermatophyta</taxon>
        <taxon>Magnoliopsida</taxon>
        <taxon>Liliopsida</taxon>
        <taxon>Poales</taxon>
        <taxon>Poaceae</taxon>
        <taxon>PACMAD clade</taxon>
        <taxon>Arundinoideae</taxon>
        <taxon>Arundineae</taxon>
        <taxon>Arundo</taxon>
    </lineage>
</organism>
<sequence length="55" mass="6167">MVGELRRSPRFEMRAPISSEESSTLALTVAMSPPPCIPHHRLSLLAFNRYQQLGS</sequence>
<reference evidence="1" key="1">
    <citation type="submission" date="2014-09" db="EMBL/GenBank/DDBJ databases">
        <authorList>
            <person name="Magalhaes I.L.F."/>
            <person name="Oliveira U."/>
            <person name="Santos F.R."/>
            <person name="Vidigal T.H.D.A."/>
            <person name="Brescovit A.D."/>
            <person name="Santos A.J."/>
        </authorList>
    </citation>
    <scope>NUCLEOTIDE SEQUENCE</scope>
    <source>
        <tissue evidence="1">Shoot tissue taken approximately 20 cm above the soil surface</tissue>
    </source>
</reference>